<sequence length="445" mass="50087">MKFEKDASVFNESREYLKSKAAGNYSDSERLGIPKTIHNNETSKNDSFSSSSGNRNMRNKEPLDNKSSIAYTELQSGEQEMYLGTQGSNKIMKCHSEEVGSNYEKIKKAYRDKVLKKKQSKHSSNNNIVMTINSESEAYSYSDDFTTDSSESDLEYEMGSDSNIIINFDHINDIPNYRQNSNFIGKDIDSSDMEALDSPDLYSLNPINKLDTNSSRFRLEQGYCSESSFQDSAESFKQNIGSFYDQYHSNEEFDPLGHDDYSPTEENFNLNLNSEIDFINSSFENIAFNESAMKFDEERYKPSSEAKIGSLNAVSSNLPSLIEADNNKPDNHRGSTSSQETEIAKFPSNRFMKYKLRKPKTVGNIETNHKANRYGAHGYNSSDSEPETTSPHSAETSVSAHSGYSSFLNEFISKKNNKFPGGLSSIGSPKNISNSDKLELPSRKN</sequence>
<feature type="compositionally biased region" description="Polar residues" evidence="1">
    <location>
        <begin position="379"/>
        <end position="400"/>
    </location>
</feature>
<gene>
    <name evidence="2" type="ORF">AYI69_g765</name>
</gene>
<organism evidence="2 3">
    <name type="scientific">Smittium culicis</name>
    <dbReference type="NCBI Taxonomy" id="133412"/>
    <lineage>
        <taxon>Eukaryota</taxon>
        <taxon>Fungi</taxon>
        <taxon>Fungi incertae sedis</taxon>
        <taxon>Zoopagomycota</taxon>
        <taxon>Kickxellomycotina</taxon>
        <taxon>Harpellomycetes</taxon>
        <taxon>Harpellales</taxon>
        <taxon>Legeriomycetaceae</taxon>
        <taxon>Smittium</taxon>
    </lineage>
</organism>
<evidence type="ECO:0000313" key="3">
    <source>
        <dbReference type="Proteomes" id="UP000187429"/>
    </source>
</evidence>
<evidence type="ECO:0000256" key="1">
    <source>
        <dbReference type="SAM" id="MobiDB-lite"/>
    </source>
</evidence>
<feature type="region of interest" description="Disordered" evidence="1">
    <location>
        <begin position="418"/>
        <end position="445"/>
    </location>
</feature>
<feature type="compositionally biased region" description="Low complexity" evidence="1">
    <location>
        <begin position="40"/>
        <end position="56"/>
    </location>
</feature>
<feature type="compositionally biased region" description="Polar residues" evidence="1">
    <location>
        <begin position="425"/>
        <end position="435"/>
    </location>
</feature>
<dbReference type="EMBL" id="LSSM01000204">
    <property type="protein sequence ID" value="OMJ29721.1"/>
    <property type="molecule type" value="Genomic_DNA"/>
</dbReference>
<proteinExistence type="predicted"/>
<feature type="region of interest" description="Disordered" evidence="1">
    <location>
        <begin position="320"/>
        <end position="344"/>
    </location>
</feature>
<comment type="caution">
    <text evidence="2">The sequence shown here is derived from an EMBL/GenBank/DDBJ whole genome shotgun (WGS) entry which is preliminary data.</text>
</comment>
<dbReference type="AlphaFoldDB" id="A0A1R1YS72"/>
<feature type="region of interest" description="Disordered" evidence="1">
    <location>
        <begin position="19"/>
        <end position="66"/>
    </location>
</feature>
<feature type="compositionally biased region" description="Basic and acidic residues" evidence="1">
    <location>
        <begin position="436"/>
        <end position="445"/>
    </location>
</feature>
<dbReference type="Proteomes" id="UP000187429">
    <property type="component" value="Unassembled WGS sequence"/>
</dbReference>
<protein>
    <submittedName>
        <fullName evidence="2">Uncharacterized protein</fullName>
    </submittedName>
</protein>
<name>A0A1R1YS72_9FUNG</name>
<accession>A0A1R1YS72</accession>
<feature type="region of interest" description="Disordered" evidence="1">
    <location>
        <begin position="357"/>
        <end position="400"/>
    </location>
</feature>
<reference evidence="3" key="1">
    <citation type="submission" date="2017-01" db="EMBL/GenBank/DDBJ databases">
        <authorList>
            <person name="Wang Y."/>
            <person name="White M."/>
            <person name="Kvist S."/>
            <person name="Moncalvo J.-M."/>
        </authorList>
    </citation>
    <scope>NUCLEOTIDE SEQUENCE [LARGE SCALE GENOMIC DNA]</scope>
    <source>
        <strain evidence="3">ID-206-W2</strain>
    </source>
</reference>
<keyword evidence="3" id="KW-1185">Reference proteome</keyword>
<dbReference type="OrthoDB" id="10355911at2759"/>
<evidence type="ECO:0000313" key="2">
    <source>
        <dbReference type="EMBL" id="OMJ29721.1"/>
    </source>
</evidence>